<reference evidence="1 2" key="1">
    <citation type="submission" date="2016-01" db="EMBL/GenBank/DDBJ databases">
        <authorList>
            <person name="Oliw E.H."/>
        </authorList>
    </citation>
    <scope>NUCLEOTIDE SEQUENCE [LARGE SCALE GENOMIC DNA]</scope>
    <source>
        <strain evidence="1 2">MJR8628B</strain>
    </source>
</reference>
<dbReference type="CDD" id="cd10446">
    <property type="entry name" value="GIY-YIG_unchar_1"/>
    <property type="match status" value="1"/>
</dbReference>
<accession>A0A0H2PCI9</accession>
<comment type="caution">
    <text evidence="1">The sequence shown here is derived from an EMBL/GenBank/DDBJ whole genome shotgun (WGS) entry which is preliminary data.</text>
</comment>
<dbReference type="SUPFAM" id="SSF82771">
    <property type="entry name" value="GIY-YIG endonuclease"/>
    <property type="match status" value="1"/>
</dbReference>
<dbReference type="PATRIC" id="fig|1681.42.peg.754"/>
<dbReference type="AlphaFoldDB" id="A0A0H2PCI9"/>
<proteinExistence type="predicted"/>
<dbReference type="InterPro" id="IPR035901">
    <property type="entry name" value="GIY-YIG_endonuc_sf"/>
</dbReference>
<gene>
    <name evidence="1" type="ORF">HMPREF3196_00695</name>
</gene>
<dbReference type="Proteomes" id="UP000070092">
    <property type="component" value="Unassembled WGS sequence"/>
</dbReference>
<sequence>MPEQKPIKFTELFHFSEPTNAKIKLNRNNTTFPAWDLLLHDDPEWEIMNAYRGGERNNNHKMNGREYLFAFAQYYPYGKDYYIFGGLYRATEIQPPVYEGIGYKLEHMDQYAGYEKRLIIRINKVLSNNEPYMRLYEHVQDQLDPIVYEIAPRTKLGTFNGYDHVTLTHGELQDIINHDEPEWRTALSAVKAVYVITDRNTGKLYVGSASSDNEGLWTRWSTYANLNDPTGGNKEMIELRNKYGAEYITSNFSYSILEIFDKKTSRDTVLSRESYWKGVLRTIEFGMNDN</sequence>
<evidence type="ECO:0000313" key="2">
    <source>
        <dbReference type="Proteomes" id="UP000070092"/>
    </source>
</evidence>
<evidence type="ECO:0000313" key="1">
    <source>
        <dbReference type="EMBL" id="KWZ82112.1"/>
    </source>
</evidence>
<protein>
    <submittedName>
        <fullName evidence="1">Uncharacterized protein</fullName>
    </submittedName>
</protein>
<organism evidence="1 2">
    <name type="scientific">Bifidobacterium bifidum</name>
    <dbReference type="NCBI Taxonomy" id="1681"/>
    <lineage>
        <taxon>Bacteria</taxon>
        <taxon>Bacillati</taxon>
        <taxon>Actinomycetota</taxon>
        <taxon>Actinomycetes</taxon>
        <taxon>Bifidobacteriales</taxon>
        <taxon>Bifidobacteriaceae</taxon>
        <taxon>Bifidobacterium</taxon>
    </lineage>
</organism>
<dbReference type="InterPro" id="IPR000305">
    <property type="entry name" value="GIY-YIG_endonuc"/>
</dbReference>
<dbReference type="PROSITE" id="PS50164">
    <property type="entry name" value="GIY_YIG"/>
    <property type="match status" value="1"/>
</dbReference>
<dbReference type="EMBL" id="LRPO01000020">
    <property type="protein sequence ID" value="KWZ82112.1"/>
    <property type="molecule type" value="Genomic_DNA"/>
</dbReference>
<name>A0A0H2PCI9_BIFBI</name>
<dbReference type="RefSeq" id="WP_013363330.1">
    <property type="nucleotide sequence ID" value="NZ_AP024712.1"/>
</dbReference>
<dbReference type="Gene3D" id="3.40.1440.10">
    <property type="entry name" value="GIY-YIG endonuclease"/>
    <property type="match status" value="1"/>
</dbReference>